<reference evidence="7" key="3">
    <citation type="submission" date="2025-08" db="UniProtKB">
        <authorList>
            <consortium name="Ensembl"/>
        </authorList>
    </citation>
    <scope>IDENTIFICATION</scope>
    <source>
        <strain evidence="7">HSOK</strain>
    </source>
</reference>
<evidence type="ECO:0000256" key="2">
    <source>
        <dbReference type="ARBA" id="ARBA00022603"/>
    </source>
</evidence>
<dbReference type="InterPro" id="IPR029426">
    <property type="entry name" value="FAM86_N"/>
</dbReference>
<evidence type="ECO:0000313" key="8">
    <source>
        <dbReference type="Proteomes" id="UP000265200"/>
    </source>
</evidence>
<evidence type="ECO:0000256" key="4">
    <source>
        <dbReference type="ARBA" id="ARBA00022691"/>
    </source>
</evidence>
<reference evidence="7 8" key="2">
    <citation type="submission" date="2017-04" db="EMBL/GenBank/DDBJ databases">
        <title>CpG methylation of centromeres and impact of large insertions on vertebrate speciation.</title>
        <authorList>
            <person name="Ichikawa K."/>
            <person name="Yoshimura J."/>
            <person name="Morishita S."/>
        </authorList>
    </citation>
    <scope>NUCLEOTIDE SEQUENCE</scope>
    <source>
        <strain evidence="7 8">HSOK</strain>
    </source>
</reference>
<dbReference type="GO" id="GO:0032259">
    <property type="term" value="P:methylation"/>
    <property type="evidence" value="ECO:0007669"/>
    <property type="project" value="UniProtKB-KW"/>
</dbReference>
<name>A0A3P9J5Y2_ORYLA</name>
<sequence>MSISERCARWIVGIVEVNKCSPRMAQRSAETAEILKEFSALFFAMRRVAALPWTVSDSGRVFSPQTCLHPLCQKFPPSVRYRRLFLSELIKRQEAAGCDPLDELYDALAEVVGAEESSESFRSYRLPCGAFVSLLENAALISGGTTGLVTWEAALYLAEWALDHPQLFAGRTVLELGSGVGMSGISICRSCSPRRFVFSDCHPAVLQKLRENVRLNGLGSDSRPAVRVDQLDWTTATGEELRAIGADAVVAADVVFDPDLTGSLVQLLSKLLQRPSTEAQPLVLICSTIRNPLTYGGFKLQLGKPLRPARGAMQLTVTSRRVFVHRKGGPRPRGDERTGASRLSLRQSDSHRAAEGLQVTNKGFLHKRVRLFLFTFKGKRNEGREPQPANS</sequence>
<dbReference type="Gene3D" id="3.40.50.150">
    <property type="entry name" value="Vaccinia Virus protein VP39"/>
    <property type="match status" value="1"/>
</dbReference>
<dbReference type="PANTHER" id="PTHR14614">
    <property type="entry name" value="HEPATOCELLULAR CARCINOMA-ASSOCIATED ANTIGEN"/>
    <property type="match status" value="1"/>
</dbReference>
<dbReference type="InterPro" id="IPR029063">
    <property type="entry name" value="SAM-dependent_MTases_sf"/>
</dbReference>
<dbReference type="GO" id="GO:0008168">
    <property type="term" value="F:methyltransferase activity"/>
    <property type="evidence" value="ECO:0007669"/>
    <property type="project" value="UniProtKB-KW"/>
</dbReference>
<evidence type="ECO:0000259" key="6">
    <source>
        <dbReference type="Pfam" id="PF14904"/>
    </source>
</evidence>
<keyword evidence="4" id="KW-0949">S-adenosyl-L-methionine</keyword>
<feature type="region of interest" description="Disordered" evidence="5">
    <location>
        <begin position="325"/>
        <end position="352"/>
    </location>
</feature>
<evidence type="ECO:0000256" key="3">
    <source>
        <dbReference type="ARBA" id="ARBA00022679"/>
    </source>
</evidence>
<evidence type="ECO:0000256" key="1">
    <source>
        <dbReference type="ARBA" id="ARBA00005511"/>
    </source>
</evidence>
<dbReference type="Pfam" id="PF10294">
    <property type="entry name" value="Methyltransf_16"/>
    <property type="match status" value="1"/>
</dbReference>
<proteinExistence type="inferred from homology"/>
<feature type="domain" description="FAM86 N-terminal" evidence="6">
    <location>
        <begin position="33"/>
        <end position="111"/>
    </location>
</feature>
<evidence type="ECO:0000256" key="5">
    <source>
        <dbReference type="SAM" id="MobiDB-lite"/>
    </source>
</evidence>
<keyword evidence="2" id="KW-0489">Methyltransferase</keyword>
<dbReference type="PANTHER" id="PTHR14614:SF130">
    <property type="entry name" value="PROTEIN-LYSINE N-METHYLTRANSFERASE EEF2KMT"/>
    <property type="match status" value="1"/>
</dbReference>
<dbReference type="Ensembl" id="ENSORLT00015015265.1">
    <property type="protein sequence ID" value="ENSORLP00015027665.1"/>
    <property type="gene ID" value="ENSORLG00015009885.1"/>
</dbReference>
<dbReference type="AlphaFoldDB" id="A0A3P9J5Y2"/>
<keyword evidence="3" id="KW-0808">Transferase</keyword>
<reference evidence="7" key="4">
    <citation type="submission" date="2025-09" db="UniProtKB">
        <authorList>
            <consortium name="Ensembl"/>
        </authorList>
    </citation>
    <scope>IDENTIFICATION</scope>
    <source>
        <strain evidence="7">HSOK</strain>
    </source>
</reference>
<dbReference type="Proteomes" id="UP000265200">
    <property type="component" value="Chromosome 8"/>
</dbReference>
<dbReference type="Pfam" id="PF14904">
    <property type="entry name" value="FAM86"/>
    <property type="match status" value="1"/>
</dbReference>
<comment type="similarity">
    <text evidence="1">Belongs to the class I-like SAM-binding methyltransferase superfamily. EEF2KMT family.</text>
</comment>
<evidence type="ECO:0000313" key="7">
    <source>
        <dbReference type="Ensembl" id="ENSORLP00015027665.1"/>
    </source>
</evidence>
<accession>A0A3P9J5Y2</accession>
<dbReference type="InterPro" id="IPR019410">
    <property type="entry name" value="Methyltransf_16"/>
</dbReference>
<organism evidence="7 8">
    <name type="scientific">Oryzias latipes</name>
    <name type="common">Japanese rice fish</name>
    <name type="synonym">Japanese killifish</name>
    <dbReference type="NCBI Taxonomy" id="8090"/>
    <lineage>
        <taxon>Eukaryota</taxon>
        <taxon>Metazoa</taxon>
        <taxon>Chordata</taxon>
        <taxon>Craniata</taxon>
        <taxon>Vertebrata</taxon>
        <taxon>Euteleostomi</taxon>
        <taxon>Actinopterygii</taxon>
        <taxon>Neopterygii</taxon>
        <taxon>Teleostei</taxon>
        <taxon>Neoteleostei</taxon>
        <taxon>Acanthomorphata</taxon>
        <taxon>Ovalentaria</taxon>
        <taxon>Atherinomorphae</taxon>
        <taxon>Beloniformes</taxon>
        <taxon>Adrianichthyidae</taxon>
        <taxon>Oryziinae</taxon>
        <taxon>Oryzias</taxon>
    </lineage>
</organism>
<protein>
    <submittedName>
        <fullName evidence="7">Eukaryotic elongation factor 2 lysine methyltransferase</fullName>
    </submittedName>
</protein>
<dbReference type="SUPFAM" id="SSF53335">
    <property type="entry name" value="S-adenosyl-L-methionine-dependent methyltransferases"/>
    <property type="match status" value="1"/>
</dbReference>
<reference key="1">
    <citation type="journal article" date="2007" name="Nature">
        <title>The medaka draft genome and insights into vertebrate genome evolution.</title>
        <authorList>
            <person name="Kasahara M."/>
            <person name="Naruse K."/>
            <person name="Sasaki S."/>
            <person name="Nakatani Y."/>
            <person name="Qu W."/>
            <person name="Ahsan B."/>
            <person name="Yamada T."/>
            <person name="Nagayasu Y."/>
            <person name="Doi K."/>
            <person name="Kasai Y."/>
            <person name="Jindo T."/>
            <person name="Kobayashi D."/>
            <person name="Shimada A."/>
            <person name="Toyoda A."/>
            <person name="Kuroki Y."/>
            <person name="Fujiyama A."/>
            <person name="Sasaki T."/>
            <person name="Shimizu A."/>
            <person name="Asakawa S."/>
            <person name="Shimizu N."/>
            <person name="Hashimoto S."/>
            <person name="Yang J."/>
            <person name="Lee Y."/>
            <person name="Matsushima K."/>
            <person name="Sugano S."/>
            <person name="Sakaizumi M."/>
            <person name="Narita T."/>
            <person name="Ohishi K."/>
            <person name="Haga S."/>
            <person name="Ohta F."/>
            <person name="Nomoto H."/>
            <person name="Nogata K."/>
            <person name="Morishita T."/>
            <person name="Endo T."/>
            <person name="Shin-I T."/>
            <person name="Takeda H."/>
            <person name="Morishita S."/>
            <person name="Kohara Y."/>
        </authorList>
    </citation>
    <scope>NUCLEOTIDE SEQUENCE [LARGE SCALE GENOMIC DNA]</scope>
    <source>
        <strain>Hd-rR</strain>
    </source>
</reference>